<dbReference type="Pfam" id="PF02996">
    <property type="entry name" value="Prefoldin"/>
    <property type="match status" value="1"/>
</dbReference>
<organism evidence="1 2">
    <name type="scientific">Castilleja foliolosa</name>
    <dbReference type="NCBI Taxonomy" id="1961234"/>
    <lineage>
        <taxon>Eukaryota</taxon>
        <taxon>Viridiplantae</taxon>
        <taxon>Streptophyta</taxon>
        <taxon>Embryophyta</taxon>
        <taxon>Tracheophyta</taxon>
        <taxon>Spermatophyta</taxon>
        <taxon>Magnoliopsida</taxon>
        <taxon>eudicotyledons</taxon>
        <taxon>Gunneridae</taxon>
        <taxon>Pentapetalae</taxon>
        <taxon>asterids</taxon>
        <taxon>lamiids</taxon>
        <taxon>Lamiales</taxon>
        <taxon>Orobanchaceae</taxon>
        <taxon>Pedicularideae</taxon>
        <taxon>Castillejinae</taxon>
        <taxon>Castilleja</taxon>
    </lineage>
</organism>
<protein>
    <recommendedName>
        <fullName evidence="3">Polyprotein</fullName>
    </recommendedName>
</protein>
<proteinExistence type="predicted"/>
<gene>
    <name evidence="1" type="ORF">CASFOL_021723</name>
</gene>
<dbReference type="CDD" id="cd23156">
    <property type="entry name" value="Prefoldin_3"/>
    <property type="match status" value="1"/>
</dbReference>
<evidence type="ECO:0000313" key="1">
    <source>
        <dbReference type="EMBL" id="KAL3634669.1"/>
    </source>
</evidence>
<sequence>MARVPYANAVGSLMYAMICTRPDIAHAVGVLSRYMSNPGKEHWTAIKRVFRYLRGTSKLSLCFGGEEVGKTLDIIGHVDADWGGDIDSRRSTSGYVFTLFGGAVSWMSKRQSVVALSSTEAEYMALTHAGKEVIWLRRLCLELGFELGATEVRCDNQGAIYLAKNPAFHSRTKHIDIQYHFIREKVEKKVIHLTKVDTEVNSSDFLTKAVPSVKFEWCSAAIGLMMNGSGKALTCSVYPPSGRLLELVYISRNLVSHTGDAHVSLGESRCEPLRGAKPRRGGPAARAIIADFEVSEGIYSRARVEDGQSVCLWLGANVMLEYSCEEATTLLQKNLENAKASLEVLVAHLQFFRDQVTIARVYNLDVHQRRLRQATAAVATSES</sequence>
<comment type="caution">
    <text evidence="1">The sequence shown here is derived from an EMBL/GenBank/DDBJ whole genome shotgun (WGS) entry which is preliminary data.</text>
</comment>
<dbReference type="AlphaFoldDB" id="A0ABD3D026"/>
<dbReference type="InterPro" id="IPR009053">
    <property type="entry name" value="Prefoldin"/>
</dbReference>
<dbReference type="PANTHER" id="PTHR11439:SF483">
    <property type="entry name" value="PEPTIDE SYNTHASE GLIP-LIKE, PUTATIVE (AFU_ORTHOLOGUE AFUA_3G12920)-RELATED"/>
    <property type="match status" value="1"/>
</dbReference>
<dbReference type="CDD" id="cd09272">
    <property type="entry name" value="RNase_HI_RT_Ty1"/>
    <property type="match status" value="1"/>
</dbReference>
<dbReference type="Proteomes" id="UP001632038">
    <property type="component" value="Unassembled WGS sequence"/>
</dbReference>
<dbReference type="InterPro" id="IPR043502">
    <property type="entry name" value="DNA/RNA_pol_sf"/>
</dbReference>
<evidence type="ECO:0008006" key="3">
    <source>
        <dbReference type="Google" id="ProtNLM"/>
    </source>
</evidence>
<dbReference type="GO" id="GO:0009409">
    <property type="term" value="P:response to cold"/>
    <property type="evidence" value="ECO:0007669"/>
    <property type="project" value="UniProtKB-ARBA"/>
</dbReference>
<name>A0ABD3D026_9LAMI</name>
<dbReference type="EMBL" id="JAVIJP010000028">
    <property type="protein sequence ID" value="KAL3634669.1"/>
    <property type="molecule type" value="Genomic_DNA"/>
</dbReference>
<accession>A0ABD3D026</accession>
<dbReference type="Gene3D" id="1.10.287.370">
    <property type="match status" value="1"/>
</dbReference>
<reference evidence="2" key="1">
    <citation type="journal article" date="2024" name="IScience">
        <title>Strigolactones Initiate the Formation of Haustorium-like Structures in Castilleja.</title>
        <authorList>
            <person name="Buerger M."/>
            <person name="Peterson D."/>
            <person name="Chory J."/>
        </authorList>
    </citation>
    <scope>NUCLEOTIDE SEQUENCE [LARGE SCALE GENOMIC DNA]</scope>
</reference>
<dbReference type="InterPro" id="IPR004127">
    <property type="entry name" value="Prefoldin_subunit_alpha"/>
</dbReference>
<dbReference type="PANTHER" id="PTHR11439">
    <property type="entry name" value="GAG-POL-RELATED RETROTRANSPOSON"/>
    <property type="match status" value="1"/>
</dbReference>
<dbReference type="GO" id="GO:0006457">
    <property type="term" value="P:protein folding"/>
    <property type="evidence" value="ECO:0007669"/>
    <property type="project" value="UniProtKB-ARBA"/>
</dbReference>
<evidence type="ECO:0000313" key="2">
    <source>
        <dbReference type="Proteomes" id="UP001632038"/>
    </source>
</evidence>
<dbReference type="SUPFAM" id="SSF46579">
    <property type="entry name" value="Prefoldin"/>
    <property type="match status" value="1"/>
</dbReference>
<keyword evidence="2" id="KW-1185">Reference proteome</keyword>
<dbReference type="SUPFAM" id="SSF56672">
    <property type="entry name" value="DNA/RNA polymerases"/>
    <property type="match status" value="1"/>
</dbReference>